<name>C6E4A1_GEOSM</name>
<accession>C6E4A1</accession>
<dbReference type="KEGG" id="gem:GM21_1339"/>
<dbReference type="EMBL" id="CP001661">
    <property type="protein sequence ID" value="ACT17399.1"/>
    <property type="molecule type" value="Genomic_DNA"/>
</dbReference>
<dbReference type="AlphaFoldDB" id="C6E4A1"/>
<evidence type="ECO:0000313" key="1">
    <source>
        <dbReference type="EMBL" id="ACT17399.1"/>
    </source>
</evidence>
<dbReference type="HOGENOM" id="CLU_3290258_0_0_7"/>
<protein>
    <submittedName>
        <fullName evidence="1">Uncharacterized protein</fullName>
    </submittedName>
</protein>
<proteinExistence type="predicted"/>
<gene>
    <name evidence="1" type="ordered locus">GM21_1339</name>
</gene>
<organism evidence="1">
    <name type="scientific">Geobacter sp. (strain M21)</name>
    <dbReference type="NCBI Taxonomy" id="443144"/>
    <lineage>
        <taxon>Bacteria</taxon>
        <taxon>Pseudomonadati</taxon>
        <taxon>Thermodesulfobacteriota</taxon>
        <taxon>Desulfuromonadia</taxon>
        <taxon>Geobacterales</taxon>
        <taxon>Geobacteraceae</taxon>
        <taxon>Geobacter</taxon>
    </lineage>
</organism>
<sequence length="40" mass="4454">MNQQTWRRLDALAAALQEEETLDGARVEEVLRLATVGIVS</sequence>
<reference evidence="1" key="1">
    <citation type="submission" date="2009-07" db="EMBL/GenBank/DDBJ databases">
        <title>Complete sequence of Geobacter sp. M21.</title>
        <authorList>
            <consortium name="US DOE Joint Genome Institute"/>
            <person name="Lucas S."/>
            <person name="Copeland A."/>
            <person name="Lapidus A."/>
            <person name="Glavina del Rio T."/>
            <person name="Dalin E."/>
            <person name="Tice H."/>
            <person name="Bruce D."/>
            <person name="Goodwin L."/>
            <person name="Pitluck S."/>
            <person name="Saunders E."/>
            <person name="Brettin T."/>
            <person name="Detter J.C."/>
            <person name="Han C."/>
            <person name="Larimer F."/>
            <person name="Land M."/>
            <person name="Hauser L."/>
            <person name="Kyrpides N."/>
            <person name="Ovchinnikova G."/>
            <person name="Lovley D."/>
        </authorList>
    </citation>
    <scope>NUCLEOTIDE SEQUENCE [LARGE SCALE GENOMIC DNA]</scope>
    <source>
        <strain evidence="1">M21</strain>
    </source>
</reference>